<comment type="caution">
    <text evidence="1">The sequence shown here is derived from an EMBL/GenBank/DDBJ whole genome shotgun (WGS) entry which is preliminary data.</text>
</comment>
<evidence type="ECO:0000313" key="2">
    <source>
        <dbReference type="Proteomes" id="UP001055879"/>
    </source>
</evidence>
<proteinExistence type="predicted"/>
<reference evidence="2" key="1">
    <citation type="journal article" date="2022" name="Mol. Ecol. Resour.">
        <title>The genomes of chicory, endive, great burdock and yacon provide insights into Asteraceae palaeo-polyploidization history and plant inulin production.</title>
        <authorList>
            <person name="Fan W."/>
            <person name="Wang S."/>
            <person name="Wang H."/>
            <person name="Wang A."/>
            <person name="Jiang F."/>
            <person name="Liu H."/>
            <person name="Zhao H."/>
            <person name="Xu D."/>
            <person name="Zhang Y."/>
        </authorList>
    </citation>
    <scope>NUCLEOTIDE SEQUENCE [LARGE SCALE GENOMIC DNA]</scope>
    <source>
        <strain evidence="2">cv. Niubang</strain>
    </source>
</reference>
<dbReference type="EMBL" id="CM042052">
    <property type="protein sequence ID" value="KAI3718158.1"/>
    <property type="molecule type" value="Genomic_DNA"/>
</dbReference>
<dbReference type="Proteomes" id="UP001055879">
    <property type="component" value="Linkage Group LG06"/>
</dbReference>
<sequence>MIESQNMYLSKMVQTAKDFPQPFFTVSTTSESTRCPLESVPQKMALYHQHYVLQRWKLLYIAFLEKEIIWENGQPTMHGLGRANETLESIVHQATTCYNQSQNQEIDLQQSRSLPRSCNLSSNVASSHAKWGDSAGQSYLMKPPQSSAVFHDQCENQEEECRTENKTVRSQSSRRSRAVAIQNQTERSVELERLAVFLDSDISLWRIAKPLEDLQPFE</sequence>
<accession>A0ACB9B993</accession>
<gene>
    <name evidence="1" type="ORF">L6452_19011</name>
</gene>
<organism evidence="1 2">
    <name type="scientific">Arctium lappa</name>
    <name type="common">Greater burdock</name>
    <name type="synonym">Lappa major</name>
    <dbReference type="NCBI Taxonomy" id="4217"/>
    <lineage>
        <taxon>Eukaryota</taxon>
        <taxon>Viridiplantae</taxon>
        <taxon>Streptophyta</taxon>
        <taxon>Embryophyta</taxon>
        <taxon>Tracheophyta</taxon>
        <taxon>Spermatophyta</taxon>
        <taxon>Magnoliopsida</taxon>
        <taxon>eudicotyledons</taxon>
        <taxon>Gunneridae</taxon>
        <taxon>Pentapetalae</taxon>
        <taxon>asterids</taxon>
        <taxon>campanulids</taxon>
        <taxon>Asterales</taxon>
        <taxon>Asteraceae</taxon>
        <taxon>Carduoideae</taxon>
        <taxon>Cardueae</taxon>
        <taxon>Arctiinae</taxon>
        <taxon>Arctium</taxon>
    </lineage>
</organism>
<evidence type="ECO:0000313" key="1">
    <source>
        <dbReference type="EMBL" id="KAI3718158.1"/>
    </source>
</evidence>
<protein>
    <submittedName>
        <fullName evidence="1">Uncharacterized protein</fullName>
    </submittedName>
</protein>
<keyword evidence="2" id="KW-1185">Reference proteome</keyword>
<reference evidence="1 2" key="2">
    <citation type="journal article" date="2022" name="Mol. Ecol. Resour.">
        <title>The genomes of chicory, endive, great burdock and yacon provide insights into Asteraceae paleo-polyploidization history and plant inulin production.</title>
        <authorList>
            <person name="Fan W."/>
            <person name="Wang S."/>
            <person name="Wang H."/>
            <person name="Wang A."/>
            <person name="Jiang F."/>
            <person name="Liu H."/>
            <person name="Zhao H."/>
            <person name="Xu D."/>
            <person name="Zhang Y."/>
        </authorList>
    </citation>
    <scope>NUCLEOTIDE SEQUENCE [LARGE SCALE GENOMIC DNA]</scope>
    <source>
        <strain evidence="2">cv. Niubang</strain>
    </source>
</reference>
<name>A0ACB9B993_ARCLA</name>